<evidence type="ECO:0000256" key="1">
    <source>
        <dbReference type="SAM" id="MobiDB-lite"/>
    </source>
</evidence>
<protein>
    <recommendedName>
        <fullName evidence="2">DUF4604 domain-containing protein</fullName>
    </recommendedName>
</protein>
<comment type="caution">
    <text evidence="3">The sequence shown here is derived from an EMBL/GenBank/DDBJ whole genome shotgun (WGS) entry which is preliminary data.</text>
</comment>
<reference evidence="3 4" key="1">
    <citation type="journal article" date="2016" name="Genome Biol. Evol.">
        <title>Divergent and convergent evolution of fungal pathogenicity.</title>
        <authorList>
            <person name="Shang Y."/>
            <person name="Xiao G."/>
            <person name="Zheng P."/>
            <person name="Cen K."/>
            <person name="Zhan S."/>
            <person name="Wang C."/>
        </authorList>
    </citation>
    <scope>NUCLEOTIDE SEQUENCE [LARGE SCALE GENOMIC DNA]</scope>
    <source>
        <strain evidence="3 4">ARSEF 7405</strain>
    </source>
</reference>
<gene>
    <name evidence="3" type="ORF">AAP_02571</name>
</gene>
<feature type="compositionally biased region" description="Basic and acidic residues" evidence="1">
    <location>
        <begin position="154"/>
        <end position="163"/>
    </location>
</feature>
<dbReference type="InterPro" id="IPR027911">
    <property type="entry name" value="DUF4604"/>
</dbReference>
<accession>A0A167ZUF5</accession>
<feature type="domain" description="DUF4604" evidence="2">
    <location>
        <begin position="6"/>
        <end position="185"/>
    </location>
</feature>
<dbReference type="Proteomes" id="UP000242877">
    <property type="component" value="Unassembled WGS sequence"/>
</dbReference>
<organism evidence="3 4">
    <name type="scientific">Ascosphaera apis ARSEF 7405</name>
    <dbReference type="NCBI Taxonomy" id="392613"/>
    <lineage>
        <taxon>Eukaryota</taxon>
        <taxon>Fungi</taxon>
        <taxon>Dikarya</taxon>
        <taxon>Ascomycota</taxon>
        <taxon>Pezizomycotina</taxon>
        <taxon>Eurotiomycetes</taxon>
        <taxon>Eurotiomycetidae</taxon>
        <taxon>Onygenales</taxon>
        <taxon>Ascosphaeraceae</taxon>
        <taxon>Ascosphaera</taxon>
    </lineage>
</organism>
<feature type="compositionally biased region" description="Basic and acidic residues" evidence="1">
    <location>
        <begin position="67"/>
        <end position="94"/>
    </location>
</feature>
<dbReference type="OrthoDB" id="5388322at2759"/>
<name>A0A167ZUF5_9EURO</name>
<feature type="compositionally biased region" description="Acidic residues" evidence="1">
    <location>
        <begin position="50"/>
        <end position="64"/>
    </location>
</feature>
<dbReference type="Pfam" id="PF15377">
    <property type="entry name" value="DUF4604"/>
    <property type="match status" value="1"/>
</dbReference>
<evidence type="ECO:0000313" key="4">
    <source>
        <dbReference type="Proteomes" id="UP000242877"/>
    </source>
</evidence>
<evidence type="ECO:0000259" key="2">
    <source>
        <dbReference type="Pfam" id="PF15377"/>
    </source>
</evidence>
<proteinExistence type="predicted"/>
<feature type="region of interest" description="Disordered" evidence="1">
    <location>
        <begin position="1"/>
        <end position="190"/>
    </location>
</feature>
<evidence type="ECO:0000313" key="3">
    <source>
        <dbReference type="EMBL" id="KZZ93105.1"/>
    </source>
</evidence>
<dbReference type="EMBL" id="AZGZ01000009">
    <property type="protein sequence ID" value="KZZ93105.1"/>
    <property type="molecule type" value="Genomic_DNA"/>
</dbReference>
<feature type="compositionally biased region" description="Basic residues" evidence="1">
    <location>
        <begin position="167"/>
        <end position="178"/>
    </location>
</feature>
<sequence length="190" mass="21026">MSFNSKNLHYDKNEPSFLKKLRSQYGSGNSALDRRNPVNRPGAAKRLLNDPDEDEPTYVDEESNEVISREEYQSMLKGEEGGQEKGGGEGKEGAEQGQSQGSERSKAQLTAEIGGVKRKKQAKIIGGDDGESDDDEKKKKKKSTNEGATAETKGNLENDDKPAMKKVQQKKKQKKKIKLSYDADEDDNEG</sequence>
<keyword evidence="4" id="KW-1185">Reference proteome</keyword>
<dbReference type="VEuPathDB" id="FungiDB:AAP_02571"/>
<dbReference type="AlphaFoldDB" id="A0A167ZUF5"/>